<dbReference type="AlphaFoldDB" id="A0A2M7BQ56"/>
<keyword evidence="1" id="KW-1133">Transmembrane helix</keyword>
<feature type="transmembrane region" description="Helical" evidence="1">
    <location>
        <begin position="378"/>
        <end position="395"/>
    </location>
</feature>
<dbReference type="EMBL" id="PEVB01000042">
    <property type="protein sequence ID" value="PIV07619.1"/>
    <property type="molecule type" value="Genomic_DNA"/>
</dbReference>
<reference evidence="3" key="1">
    <citation type="submission" date="2017-09" db="EMBL/GenBank/DDBJ databases">
        <title>Depth-based differentiation of microbial function through sediment-hosted aquifers and enrichment of novel symbionts in the deep terrestrial subsurface.</title>
        <authorList>
            <person name="Probst A.J."/>
            <person name="Ladd B."/>
            <person name="Jarett J.K."/>
            <person name="Geller-Mcgrath D.E."/>
            <person name="Sieber C.M.K."/>
            <person name="Emerson J.B."/>
            <person name="Anantharaman K."/>
            <person name="Thomas B.C."/>
            <person name="Malmstrom R."/>
            <person name="Stieglmeier M."/>
            <person name="Klingl A."/>
            <person name="Woyke T."/>
            <person name="Ryan C.M."/>
            <person name="Banfield J.F."/>
        </authorList>
    </citation>
    <scope>NUCLEOTIDE SEQUENCE [LARGE SCALE GENOMIC DNA]</scope>
</reference>
<evidence type="ECO:0000256" key="1">
    <source>
        <dbReference type="SAM" id="Phobius"/>
    </source>
</evidence>
<sequence length="399" mass="45789">MKKILWLAVTIYLIIAPITYHPDTKLVLYYATVGKEKVWNIYKYLNKNIDSAPKFHYPPMNYWIVKAELPLVKMVGGSEIVKWLGTGGNIAFLDKNIFLYNLATKLPLLIMIFLTGYMIYEIAKKAGFSENRSRLAVLIWYLNPITIYSGVMMGQNDILAILPFIFGLYFYYDYPILAFLLFGLGGSIKSFPLIWAIALAGVYPTKNFLNKVFLMIISLLVYGVTLLPFIKYDYFVTDVMRSGLAMRMFDSSINLGWGIKLMVVPLLLIVVTLVGIKNNIGKDYLGLSKLLVAINFIVLGFSNFNPQWFIWIMPFFSIVISVTSEYWSLAFILPALMGIILSFNDKFLYWGLGSPINHNLINLPYVSEIFNIKYLNNLSHFVIMTIAIYWLYLCAKFKK</sequence>
<gene>
    <name evidence="2" type="ORF">COS53_01470</name>
</gene>
<keyword evidence="1" id="KW-0812">Transmembrane</keyword>
<evidence type="ECO:0008006" key="4">
    <source>
        <dbReference type="Google" id="ProtNLM"/>
    </source>
</evidence>
<evidence type="ECO:0000313" key="2">
    <source>
        <dbReference type="EMBL" id="PIV07619.1"/>
    </source>
</evidence>
<keyword evidence="1" id="KW-0472">Membrane</keyword>
<name>A0A2M7BQ56_9BACT</name>
<protein>
    <recommendedName>
        <fullName evidence="4">Glycosyltransferase RgtA/B/C/D-like domain-containing protein</fullName>
    </recommendedName>
</protein>
<feature type="transmembrane region" description="Helical" evidence="1">
    <location>
        <begin position="212"/>
        <end position="235"/>
    </location>
</feature>
<organism evidence="2 3">
    <name type="scientific">Candidatus Shapirobacteria bacterium CG03_land_8_20_14_0_80_35_14</name>
    <dbReference type="NCBI Taxonomy" id="1974878"/>
    <lineage>
        <taxon>Bacteria</taxon>
        <taxon>Candidatus Shapironibacteriota</taxon>
    </lineage>
</organism>
<feature type="transmembrane region" description="Helical" evidence="1">
    <location>
        <begin position="308"/>
        <end position="335"/>
    </location>
</feature>
<evidence type="ECO:0000313" key="3">
    <source>
        <dbReference type="Proteomes" id="UP000229191"/>
    </source>
</evidence>
<feature type="transmembrane region" description="Helical" evidence="1">
    <location>
        <begin position="283"/>
        <end position="302"/>
    </location>
</feature>
<feature type="transmembrane region" description="Helical" evidence="1">
    <location>
        <begin position="141"/>
        <end position="170"/>
    </location>
</feature>
<dbReference type="Proteomes" id="UP000229191">
    <property type="component" value="Unassembled WGS sequence"/>
</dbReference>
<feature type="transmembrane region" description="Helical" evidence="1">
    <location>
        <begin position="176"/>
        <end position="200"/>
    </location>
</feature>
<comment type="caution">
    <text evidence="2">The sequence shown here is derived from an EMBL/GenBank/DDBJ whole genome shotgun (WGS) entry which is preliminary data.</text>
</comment>
<accession>A0A2M7BQ56</accession>
<proteinExistence type="predicted"/>
<feature type="transmembrane region" description="Helical" evidence="1">
    <location>
        <begin position="5"/>
        <end position="22"/>
    </location>
</feature>
<feature type="transmembrane region" description="Helical" evidence="1">
    <location>
        <begin position="255"/>
        <end position="276"/>
    </location>
</feature>
<feature type="transmembrane region" description="Helical" evidence="1">
    <location>
        <begin position="97"/>
        <end position="120"/>
    </location>
</feature>